<keyword evidence="5" id="KW-0067">ATP-binding</keyword>
<dbReference type="AlphaFoldDB" id="A0A3B0VF89"/>
<organism evidence="7">
    <name type="scientific">hydrothermal vent metagenome</name>
    <dbReference type="NCBI Taxonomy" id="652676"/>
    <lineage>
        <taxon>unclassified sequences</taxon>
        <taxon>metagenomes</taxon>
        <taxon>ecological metagenomes</taxon>
    </lineage>
</organism>
<keyword evidence="4 7" id="KW-0418">Kinase</keyword>
<name>A0A3B0VF89_9ZZZZ</name>
<keyword evidence="2" id="KW-0808">Transferase</keyword>
<dbReference type="Pfam" id="PF00069">
    <property type="entry name" value="Pkinase"/>
    <property type="match status" value="1"/>
</dbReference>
<evidence type="ECO:0000256" key="2">
    <source>
        <dbReference type="ARBA" id="ARBA00022679"/>
    </source>
</evidence>
<evidence type="ECO:0000256" key="4">
    <source>
        <dbReference type="ARBA" id="ARBA00022777"/>
    </source>
</evidence>
<evidence type="ECO:0000256" key="3">
    <source>
        <dbReference type="ARBA" id="ARBA00022741"/>
    </source>
</evidence>
<dbReference type="PANTHER" id="PTHR43289:SF6">
    <property type="entry name" value="SERINE_THREONINE-PROTEIN KINASE NEKL-3"/>
    <property type="match status" value="1"/>
</dbReference>
<evidence type="ECO:0000313" key="7">
    <source>
        <dbReference type="EMBL" id="VAW42288.1"/>
    </source>
</evidence>
<dbReference type="PANTHER" id="PTHR43289">
    <property type="entry name" value="MITOGEN-ACTIVATED PROTEIN KINASE KINASE KINASE 20-RELATED"/>
    <property type="match status" value="1"/>
</dbReference>
<dbReference type="PROSITE" id="PS00108">
    <property type="entry name" value="PROTEIN_KINASE_ST"/>
    <property type="match status" value="1"/>
</dbReference>
<dbReference type="CDD" id="cd14014">
    <property type="entry name" value="STKc_PknB_like"/>
    <property type="match status" value="1"/>
</dbReference>
<dbReference type="EMBL" id="UOEU01000908">
    <property type="protein sequence ID" value="VAW42288.1"/>
    <property type="molecule type" value="Genomic_DNA"/>
</dbReference>
<dbReference type="InterPro" id="IPR011009">
    <property type="entry name" value="Kinase-like_dom_sf"/>
</dbReference>
<keyword evidence="1 7" id="KW-0723">Serine/threonine-protein kinase</keyword>
<proteinExistence type="predicted"/>
<dbReference type="Gene3D" id="3.30.200.20">
    <property type="entry name" value="Phosphorylase Kinase, domain 1"/>
    <property type="match status" value="1"/>
</dbReference>
<dbReference type="InterPro" id="IPR000719">
    <property type="entry name" value="Prot_kinase_dom"/>
</dbReference>
<dbReference type="InterPro" id="IPR008271">
    <property type="entry name" value="Ser/Thr_kinase_AS"/>
</dbReference>
<protein>
    <submittedName>
        <fullName evidence="7">Serine/threonine protein kinase</fullName>
    </submittedName>
</protein>
<evidence type="ECO:0000256" key="5">
    <source>
        <dbReference type="ARBA" id="ARBA00022840"/>
    </source>
</evidence>
<dbReference type="SMART" id="SM00220">
    <property type="entry name" value="S_TKc"/>
    <property type="match status" value="1"/>
</dbReference>
<dbReference type="PROSITE" id="PS00107">
    <property type="entry name" value="PROTEIN_KINASE_ATP"/>
    <property type="match status" value="1"/>
</dbReference>
<keyword evidence="3" id="KW-0547">Nucleotide-binding</keyword>
<sequence length="273" mass="30264">MTPERIGRYKIIEEVGRGGMATVFLAIDPLIRRKVAVKILAPHVLKADPKFYDRFQQEAETIAALEHSAVIPIYDFGHQDDLTYIVMRYMPGGTLEARLNNGALPLEEVGFIMERIGSALAEAHEKGILHRDIKPANILFNGRNEPFLSDFGTAKNLQAAKGLTGTGVMIGTAEYMSPEQIQGTKRVDGRTDIYALGIVLYFMLTGQLPFKGDTIISIILAHLNNPVPSVLDALPTLEEPWDAILQQALAKEPENRYQTVDELVQAVKKLSRI</sequence>
<dbReference type="SUPFAM" id="SSF56112">
    <property type="entry name" value="Protein kinase-like (PK-like)"/>
    <property type="match status" value="1"/>
</dbReference>
<dbReference type="Gene3D" id="1.10.510.10">
    <property type="entry name" value="Transferase(Phosphotransferase) domain 1"/>
    <property type="match status" value="1"/>
</dbReference>
<dbReference type="GO" id="GO:0005524">
    <property type="term" value="F:ATP binding"/>
    <property type="evidence" value="ECO:0007669"/>
    <property type="project" value="UniProtKB-KW"/>
</dbReference>
<dbReference type="GO" id="GO:0004674">
    <property type="term" value="F:protein serine/threonine kinase activity"/>
    <property type="evidence" value="ECO:0007669"/>
    <property type="project" value="UniProtKB-KW"/>
</dbReference>
<reference evidence="7" key="1">
    <citation type="submission" date="2018-06" db="EMBL/GenBank/DDBJ databases">
        <authorList>
            <person name="Zhirakovskaya E."/>
        </authorList>
    </citation>
    <scope>NUCLEOTIDE SEQUENCE</scope>
</reference>
<accession>A0A3B0VF89</accession>
<dbReference type="InterPro" id="IPR017441">
    <property type="entry name" value="Protein_kinase_ATP_BS"/>
</dbReference>
<gene>
    <name evidence="7" type="ORF">MNBD_CHLOROFLEXI01-826</name>
</gene>
<evidence type="ECO:0000259" key="6">
    <source>
        <dbReference type="PROSITE" id="PS50011"/>
    </source>
</evidence>
<dbReference type="FunFam" id="1.10.510.10:FF:000021">
    <property type="entry name" value="Serine/threonine protein kinase"/>
    <property type="match status" value="1"/>
</dbReference>
<dbReference type="PROSITE" id="PS50011">
    <property type="entry name" value="PROTEIN_KINASE_DOM"/>
    <property type="match status" value="1"/>
</dbReference>
<feature type="domain" description="Protein kinase" evidence="6">
    <location>
        <begin position="9"/>
        <end position="270"/>
    </location>
</feature>
<evidence type="ECO:0000256" key="1">
    <source>
        <dbReference type="ARBA" id="ARBA00022527"/>
    </source>
</evidence>